<keyword evidence="1" id="KW-0812">Transmembrane</keyword>
<proteinExistence type="predicted"/>
<organism evidence="2 3">
    <name type="scientific">Weissella ceti</name>
    <dbReference type="NCBI Taxonomy" id="759620"/>
    <lineage>
        <taxon>Bacteria</taxon>
        <taxon>Bacillati</taxon>
        <taxon>Bacillota</taxon>
        <taxon>Bacilli</taxon>
        <taxon>Lactobacillales</taxon>
        <taxon>Lactobacillaceae</taxon>
        <taxon>Weissella</taxon>
    </lineage>
</organism>
<comment type="caution">
    <text evidence="2">The sequence shown here is derived from an EMBL/GenBank/DDBJ whole genome shotgun (WGS) entry which is preliminary data.</text>
</comment>
<sequence length="170" mass="19484">MEIRQTPQAMRRERRARWFKIIGSIVGVVAIVVAFFMLSTHPMREGQQRLTQLATDQFNLVDVKQYYSVSRDDVYTSLVGTNKKNQTIGVIRNNTTSELMEIDMSTGWSAKKVRNDVEARFAPKEITSFGMGIYDSVPVWLVTIIEKDDNLTLLTYQFSDGKIIRAIENL</sequence>
<protein>
    <recommendedName>
        <fullName evidence="4">DUF5590 domain-containing protein</fullName>
    </recommendedName>
</protein>
<keyword evidence="1" id="KW-0472">Membrane</keyword>
<evidence type="ECO:0000313" key="2">
    <source>
        <dbReference type="EMBL" id="MCW0953296.1"/>
    </source>
</evidence>
<feature type="transmembrane region" description="Helical" evidence="1">
    <location>
        <begin position="21"/>
        <end position="39"/>
    </location>
</feature>
<dbReference type="Gene3D" id="3.10.450.40">
    <property type="match status" value="2"/>
</dbReference>
<evidence type="ECO:0008006" key="4">
    <source>
        <dbReference type="Google" id="ProtNLM"/>
    </source>
</evidence>
<dbReference type="InterPro" id="IPR046350">
    <property type="entry name" value="Cystatin_sf"/>
</dbReference>
<evidence type="ECO:0000313" key="3">
    <source>
        <dbReference type="Proteomes" id="UP001526225"/>
    </source>
</evidence>
<dbReference type="RefSeq" id="WP_213408067.1">
    <property type="nucleotide sequence ID" value="NZ_CP074441.1"/>
</dbReference>
<dbReference type="EMBL" id="JAOZFE010000003">
    <property type="protein sequence ID" value="MCW0953296.1"/>
    <property type="molecule type" value="Genomic_DNA"/>
</dbReference>
<keyword evidence="3" id="KW-1185">Reference proteome</keyword>
<dbReference type="Proteomes" id="UP001526225">
    <property type="component" value="Unassembled WGS sequence"/>
</dbReference>
<accession>A0ABT3E4F0</accession>
<gene>
    <name evidence="2" type="ORF">OIT44_04300</name>
</gene>
<dbReference type="SUPFAM" id="SSF54403">
    <property type="entry name" value="Cystatin/monellin"/>
    <property type="match status" value="2"/>
</dbReference>
<reference evidence="2 3" key="1">
    <citation type="submission" date="2022-10" db="EMBL/GenBank/DDBJ databases">
        <title>Weissella fermenti sp. nov., isolated from fermented cabbage.</title>
        <authorList>
            <person name="Lee J.K."/>
            <person name="Baek J.H."/>
            <person name="Choi D.G."/>
            <person name="Kim J.M."/>
            <person name="Jeon C.O."/>
        </authorList>
    </citation>
    <scope>NUCLEOTIDE SEQUENCE [LARGE SCALE GENOMIC DNA]</scope>
    <source>
        <strain evidence="2 3">KACC 18534</strain>
    </source>
</reference>
<evidence type="ECO:0000256" key="1">
    <source>
        <dbReference type="SAM" id="Phobius"/>
    </source>
</evidence>
<name>A0ABT3E4F0_9LACO</name>
<keyword evidence="1" id="KW-1133">Transmembrane helix</keyword>